<protein>
    <submittedName>
        <fullName evidence="1">Uncharacterized protein</fullName>
    </submittedName>
</protein>
<dbReference type="STRING" id="1121457.SAMN02745161_1387"/>
<dbReference type="RefSeq" id="WP_322788045.1">
    <property type="nucleotide sequence ID" value="NZ_FSRG01000004.1"/>
</dbReference>
<name>A0A1N6FLY9_9BACT</name>
<keyword evidence="2" id="KW-1185">Reference proteome</keyword>
<proteinExistence type="predicted"/>
<reference evidence="2" key="1">
    <citation type="submission" date="2016-11" db="EMBL/GenBank/DDBJ databases">
        <authorList>
            <person name="Varghese N."/>
            <person name="Submissions S."/>
        </authorList>
    </citation>
    <scope>NUCLEOTIDE SEQUENCE [LARGE SCALE GENOMIC DNA]</scope>
    <source>
        <strain evidence="2">DSM 17456</strain>
    </source>
</reference>
<organism evidence="1 2">
    <name type="scientific">Halodesulfovibrio marinisediminis DSM 17456</name>
    <dbReference type="NCBI Taxonomy" id="1121457"/>
    <lineage>
        <taxon>Bacteria</taxon>
        <taxon>Pseudomonadati</taxon>
        <taxon>Thermodesulfobacteriota</taxon>
        <taxon>Desulfovibrionia</taxon>
        <taxon>Desulfovibrionales</taxon>
        <taxon>Desulfovibrionaceae</taxon>
        <taxon>Halodesulfovibrio</taxon>
    </lineage>
</organism>
<evidence type="ECO:0000313" key="2">
    <source>
        <dbReference type="Proteomes" id="UP000184694"/>
    </source>
</evidence>
<evidence type="ECO:0000313" key="1">
    <source>
        <dbReference type="EMBL" id="SIN96299.1"/>
    </source>
</evidence>
<sequence>MFDDFDFFSDIRQMDPLTKENEPCVGCGWCCLRDPCSESHQKYGYTKRCPDLLWDEKNIRYICKLMLDPKYSEEVRKSQHEGQGCYAPLNDWRKDVKNRG</sequence>
<dbReference type="AlphaFoldDB" id="A0A1N6FLY9"/>
<gene>
    <name evidence="1" type="ORF">SAMN02745161_1387</name>
</gene>
<dbReference type="Proteomes" id="UP000184694">
    <property type="component" value="Unassembled WGS sequence"/>
</dbReference>
<accession>A0A1N6FLY9</accession>
<dbReference type="EMBL" id="FSRG01000004">
    <property type="protein sequence ID" value="SIN96299.1"/>
    <property type="molecule type" value="Genomic_DNA"/>
</dbReference>